<gene>
    <name evidence="1" type="ORF">Ga0074812_10511</name>
</gene>
<dbReference type="SUPFAM" id="SSF52540">
    <property type="entry name" value="P-loop containing nucleoside triphosphate hydrolases"/>
    <property type="match status" value="1"/>
</dbReference>
<evidence type="ECO:0000313" key="2">
    <source>
        <dbReference type="Proteomes" id="UP000198802"/>
    </source>
</evidence>
<dbReference type="RefSeq" id="WP_091274594.1">
    <property type="nucleotide sequence ID" value="NZ_FAOZ01000005.1"/>
</dbReference>
<dbReference type="Proteomes" id="UP000198802">
    <property type="component" value="Unassembled WGS sequence"/>
</dbReference>
<dbReference type="EMBL" id="FAOZ01000005">
    <property type="protein sequence ID" value="CUU55363.1"/>
    <property type="molecule type" value="Genomic_DNA"/>
</dbReference>
<dbReference type="Pfam" id="PF13671">
    <property type="entry name" value="AAA_33"/>
    <property type="match status" value="1"/>
</dbReference>
<proteinExistence type="predicted"/>
<dbReference type="InterPro" id="IPR027417">
    <property type="entry name" value="P-loop_NTPase"/>
</dbReference>
<evidence type="ECO:0000313" key="1">
    <source>
        <dbReference type="EMBL" id="CUU55363.1"/>
    </source>
</evidence>
<organism evidence="1 2">
    <name type="scientific">Parafrankia irregularis</name>
    <dbReference type="NCBI Taxonomy" id="795642"/>
    <lineage>
        <taxon>Bacteria</taxon>
        <taxon>Bacillati</taxon>
        <taxon>Actinomycetota</taxon>
        <taxon>Actinomycetes</taxon>
        <taxon>Frankiales</taxon>
        <taxon>Frankiaceae</taxon>
        <taxon>Parafrankia</taxon>
    </lineage>
</organism>
<dbReference type="AlphaFoldDB" id="A0A0S4QIQ4"/>
<keyword evidence="2" id="KW-1185">Reference proteome</keyword>
<sequence>MLVCLGLTILRPVATLIWINGPNAVGKTQVAHNLHRRLPGSFVSDPEHLGFAMRRMLPKPRRMDFRDVPLWRQAVSEMLHLALRGPEDPVIVPMTILDPGVLVELTASAHLAGHRVVHVTLLADRATMIRRIHRRGETSRSYSARQLDHALDVLRAPEFARHLRTDALSISAVTDDIASHAGFTLGLDTSGWLLRRGYQLAVQLRHIRLDA</sequence>
<accession>A0A0S4QIQ4</accession>
<name>A0A0S4QIQ4_9ACTN</name>
<reference evidence="2" key="1">
    <citation type="submission" date="2015-11" db="EMBL/GenBank/DDBJ databases">
        <authorList>
            <person name="Varghese N."/>
        </authorList>
    </citation>
    <scope>NUCLEOTIDE SEQUENCE [LARGE SCALE GENOMIC DNA]</scope>
    <source>
        <strain evidence="2">DSM 45899</strain>
    </source>
</reference>
<protein>
    <submittedName>
        <fullName evidence="1">AAA domain-containing protein</fullName>
    </submittedName>
</protein>
<dbReference type="Gene3D" id="3.40.50.300">
    <property type="entry name" value="P-loop containing nucleotide triphosphate hydrolases"/>
    <property type="match status" value="1"/>
</dbReference>